<sequence length="81" mass="8805">MAQSVHGHKVMNMVIESGRSWPRAELLEALAETFGADAEYRTCSVEGFSADQLIDLLLGKGKMVETAEGISVIASKMCNHH</sequence>
<comment type="caution">
    <text evidence="1">The sequence shown here is derived from an EMBL/GenBank/DDBJ whole genome shotgun (WGS) entry which is preliminary data.</text>
</comment>
<keyword evidence="2" id="KW-1185">Reference proteome</keyword>
<dbReference type="InterPro" id="IPR019620">
    <property type="entry name" value="Metal-bd_prot_put"/>
</dbReference>
<dbReference type="InterPro" id="IPR001387">
    <property type="entry name" value="Cro/C1-type_HTH"/>
</dbReference>
<dbReference type="Pfam" id="PF10678">
    <property type="entry name" value="DUF2492"/>
    <property type="match status" value="1"/>
</dbReference>
<evidence type="ECO:0000313" key="1">
    <source>
        <dbReference type="EMBL" id="MCL6271120.1"/>
    </source>
</evidence>
<proteinExistence type="predicted"/>
<dbReference type="RefSeq" id="WP_249700480.1">
    <property type="nucleotide sequence ID" value="NZ_JAMFLX010000020.1"/>
</dbReference>
<gene>
    <name evidence="1" type="ORF">M3P05_14435</name>
</gene>
<dbReference type="NCBIfam" id="TIGR03853">
    <property type="entry name" value="matur_matur"/>
    <property type="match status" value="1"/>
</dbReference>
<protein>
    <submittedName>
        <fullName evidence="1">YecH family protein</fullName>
    </submittedName>
</protein>
<reference evidence="1 2" key="1">
    <citation type="submission" date="2022-05" db="EMBL/GenBank/DDBJ databases">
        <authorList>
            <person name="Park J.-S."/>
        </authorList>
    </citation>
    <scope>NUCLEOTIDE SEQUENCE [LARGE SCALE GENOMIC DNA]</scope>
    <source>
        <strain evidence="1 2">2012CJ34-2</strain>
    </source>
</reference>
<name>A0ABT0PIE4_9GAMM</name>
<dbReference type="EMBL" id="JAMFLX010000020">
    <property type="protein sequence ID" value="MCL6271120.1"/>
    <property type="molecule type" value="Genomic_DNA"/>
</dbReference>
<accession>A0ABT0PIE4</accession>
<dbReference type="CDD" id="cd00093">
    <property type="entry name" value="HTH_XRE"/>
    <property type="match status" value="1"/>
</dbReference>
<evidence type="ECO:0000313" key="2">
    <source>
        <dbReference type="Proteomes" id="UP001203338"/>
    </source>
</evidence>
<organism evidence="1 2">
    <name type="scientific">Parendozoicomonas callyspongiae</name>
    <dbReference type="NCBI Taxonomy" id="2942213"/>
    <lineage>
        <taxon>Bacteria</taxon>
        <taxon>Pseudomonadati</taxon>
        <taxon>Pseudomonadota</taxon>
        <taxon>Gammaproteobacteria</taxon>
        <taxon>Oceanospirillales</taxon>
        <taxon>Endozoicomonadaceae</taxon>
        <taxon>Parendozoicomonas</taxon>
    </lineage>
</organism>
<dbReference type="Proteomes" id="UP001203338">
    <property type="component" value="Unassembled WGS sequence"/>
</dbReference>